<evidence type="ECO:0000256" key="1">
    <source>
        <dbReference type="SAM" id="Phobius"/>
    </source>
</evidence>
<dbReference type="RefSeq" id="WP_269880669.1">
    <property type="nucleotide sequence ID" value="NZ_JAQAGZ010000004.1"/>
</dbReference>
<proteinExistence type="predicted"/>
<evidence type="ECO:0008006" key="4">
    <source>
        <dbReference type="Google" id="ProtNLM"/>
    </source>
</evidence>
<protein>
    <recommendedName>
        <fullName evidence="4">Acyltransferase</fullName>
    </recommendedName>
</protein>
<organism evidence="2 3">
    <name type="scientific">Paenibacillus gyeongsangnamensis</name>
    <dbReference type="NCBI Taxonomy" id="3388067"/>
    <lineage>
        <taxon>Bacteria</taxon>
        <taxon>Bacillati</taxon>
        <taxon>Bacillota</taxon>
        <taxon>Bacilli</taxon>
        <taxon>Bacillales</taxon>
        <taxon>Paenibacillaceae</taxon>
        <taxon>Paenibacillus</taxon>
    </lineage>
</organism>
<name>A0ABT4Q5V2_9BACL</name>
<keyword evidence="3" id="KW-1185">Reference proteome</keyword>
<dbReference type="EMBL" id="JAQAGZ010000004">
    <property type="protein sequence ID" value="MCZ8512253.1"/>
    <property type="molecule type" value="Genomic_DNA"/>
</dbReference>
<accession>A0ABT4Q5V2</accession>
<evidence type="ECO:0000313" key="2">
    <source>
        <dbReference type="EMBL" id="MCZ8512253.1"/>
    </source>
</evidence>
<feature type="transmembrane region" description="Helical" evidence="1">
    <location>
        <begin position="12"/>
        <end position="29"/>
    </location>
</feature>
<keyword evidence="1" id="KW-0472">Membrane</keyword>
<sequence length="89" mass="10638">MNNNTRSDFLHDLFRILIFQTYLVIYPTITLTDPFLQWLLHVYSLLFLFLFFSSLLALPVLDWIPLRLIGRRKSPKLRNRSEERAEVIG</sequence>
<keyword evidence="1" id="KW-0812">Transmembrane</keyword>
<dbReference type="Proteomes" id="UP001527882">
    <property type="component" value="Unassembled WGS sequence"/>
</dbReference>
<evidence type="ECO:0000313" key="3">
    <source>
        <dbReference type="Proteomes" id="UP001527882"/>
    </source>
</evidence>
<reference evidence="2 3" key="1">
    <citation type="submission" date="2022-12" db="EMBL/GenBank/DDBJ databases">
        <title>Draft genome sequence of Paenibacillus sp. dW9.</title>
        <authorList>
            <person name="Choi E.-W."/>
            <person name="Kim D.-U."/>
        </authorList>
    </citation>
    <scope>NUCLEOTIDE SEQUENCE [LARGE SCALE GENOMIC DNA]</scope>
    <source>
        <strain evidence="3">dW9</strain>
    </source>
</reference>
<comment type="caution">
    <text evidence="2">The sequence shown here is derived from an EMBL/GenBank/DDBJ whole genome shotgun (WGS) entry which is preliminary data.</text>
</comment>
<feature type="transmembrane region" description="Helical" evidence="1">
    <location>
        <begin position="41"/>
        <end position="64"/>
    </location>
</feature>
<gene>
    <name evidence="2" type="ORF">O9H85_07385</name>
</gene>
<keyword evidence="1" id="KW-1133">Transmembrane helix</keyword>